<accession>A0A1V6TIV0</accession>
<dbReference type="InterPro" id="IPR002347">
    <property type="entry name" value="SDR_fam"/>
</dbReference>
<gene>
    <name evidence="5" type="ORF">PENSTE_c005G07593</name>
</gene>
<proteinExistence type="inferred from homology"/>
<dbReference type="GO" id="GO:0016491">
    <property type="term" value="F:oxidoreductase activity"/>
    <property type="evidence" value="ECO:0007669"/>
    <property type="project" value="UniProtKB-KW"/>
</dbReference>
<name>A0A1V6TIV0_9EURO</name>
<evidence type="ECO:0000256" key="1">
    <source>
        <dbReference type="ARBA" id="ARBA00006484"/>
    </source>
</evidence>
<dbReference type="STRING" id="303698.A0A1V6TIV0"/>
<dbReference type="EMBL" id="MLKD01000005">
    <property type="protein sequence ID" value="OQE26258.1"/>
    <property type="molecule type" value="Genomic_DNA"/>
</dbReference>
<keyword evidence="2" id="KW-0521">NADP</keyword>
<dbReference type="InterPro" id="IPR036291">
    <property type="entry name" value="NAD(P)-bd_dom_sf"/>
</dbReference>
<evidence type="ECO:0000313" key="6">
    <source>
        <dbReference type="Proteomes" id="UP000191285"/>
    </source>
</evidence>
<keyword evidence="3" id="KW-0560">Oxidoreductase</keyword>
<dbReference type="CDD" id="cd05374">
    <property type="entry name" value="17beta-HSD-like_SDR_c"/>
    <property type="match status" value="1"/>
</dbReference>
<dbReference type="Pfam" id="PF00106">
    <property type="entry name" value="adh_short"/>
    <property type="match status" value="1"/>
</dbReference>
<comment type="caution">
    <text evidence="5">The sequence shown here is derived from an EMBL/GenBank/DDBJ whole genome shotgun (WGS) entry which is preliminary data.</text>
</comment>
<evidence type="ECO:0000256" key="3">
    <source>
        <dbReference type="ARBA" id="ARBA00023002"/>
    </source>
</evidence>
<evidence type="ECO:0000256" key="2">
    <source>
        <dbReference type="ARBA" id="ARBA00022857"/>
    </source>
</evidence>
<dbReference type="PANTHER" id="PTHR43976">
    <property type="entry name" value="SHORT CHAIN DEHYDROGENASE"/>
    <property type="match status" value="1"/>
</dbReference>
<dbReference type="SUPFAM" id="SSF51735">
    <property type="entry name" value="NAD(P)-binding Rossmann-fold domains"/>
    <property type="match status" value="1"/>
</dbReference>
<dbReference type="Gene3D" id="3.40.50.720">
    <property type="entry name" value="NAD(P)-binding Rossmann-like Domain"/>
    <property type="match status" value="1"/>
</dbReference>
<protein>
    <submittedName>
        <fullName evidence="5">Uncharacterized protein</fullName>
    </submittedName>
</protein>
<dbReference type="InterPro" id="IPR051911">
    <property type="entry name" value="SDR_oxidoreductase"/>
</dbReference>
<reference evidence="6" key="1">
    <citation type="journal article" date="2017" name="Nat. Microbiol.">
        <title>Global analysis of biosynthetic gene clusters reveals vast potential of secondary metabolite production in Penicillium species.</title>
        <authorList>
            <person name="Nielsen J.C."/>
            <person name="Grijseels S."/>
            <person name="Prigent S."/>
            <person name="Ji B."/>
            <person name="Dainat J."/>
            <person name="Nielsen K.F."/>
            <person name="Frisvad J.C."/>
            <person name="Workman M."/>
            <person name="Nielsen J."/>
        </authorList>
    </citation>
    <scope>NUCLEOTIDE SEQUENCE [LARGE SCALE GENOMIC DNA]</scope>
    <source>
        <strain evidence="6">IBT 24891</strain>
    </source>
</reference>
<comment type="similarity">
    <text evidence="1 4">Belongs to the short-chain dehydrogenases/reductases (SDR) family.</text>
</comment>
<dbReference type="PRINTS" id="PR00081">
    <property type="entry name" value="GDHRDH"/>
</dbReference>
<evidence type="ECO:0000313" key="5">
    <source>
        <dbReference type="EMBL" id="OQE26258.1"/>
    </source>
</evidence>
<dbReference type="OrthoDB" id="1274115at2759"/>
<dbReference type="PANTHER" id="PTHR43976:SF16">
    <property type="entry name" value="SHORT-CHAIN DEHYDROGENASE_REDUCTASE FAMILY PROTEIN"/>
    <property type="match status" value="1"/>
</dbReference>
<sequence>MMSQTWLVTGASSGLGTAITASALRAGNKVLAAARNPEKASLENPQIEALGGKWVNLDVTQTDTARHVETIIHENGGLIDVVVNNAGYSLVGSIEDMSEDEIECQLSTNFKGPIRVLKGVLPFMRAQRSGTIVNVSSSAGVQGFPACGIYAGSKFALEGLSEALATELLPFGIRVLIVEPGIFRTKFLSAFVTPQAGMTEDYAGTPVETMIHAFRTSNGNQQGNPVKAAARILDVVSGTGMGVGKEKLLRLPLGPDCHDLYQAKCDSLKENLVETKEIAYSTNFE</sequence>
<evidence type="ECO:0000256" key="4">
    <source>
        <dbReference type="RuleBase" id="RU000363"/>
    </source>
</evidence>
<dbReference type="PROSITE" id="PS00061">
    <property type="entry name" value="ADH_SHORT"/>
    <property type="match status" value="1"/>
</dbReference>
<keyword evidence="6" id="KW-1185">Reference proteome</keyword>
<dbReference type="PRINTS" id="PR00080">
    <property type="entry name" value="SDRFAMILY"/>
</dbReference>
<organism evidence="5 6">
    <name type="scientific">Penicillium steckii</name>
    <dbReference type="NCBI Taxonomy" id="303698"/>
    <lineage>
        <taxon>Eukaryota</taxon>
        <taxon>Fungi</taxon>
        <taxon>Dikarya</taxon>
        <taxon>Ascomycota</taxon>
        <taxon>Pezizomycotina</taxon>
        <taxon>Eurotiomycetes</taxon>
        <taxon>Eurotiomycetidae</taxon>
        <taxon>Eurotiales</taxon>
        <taxon>Aspergillaceae</taxon>
        <taxon>Penicillium</taxon>
    </lineage>
</organism>
<dbReference type="Proteomes" id="UP000191285">
    <property type="component" value="Unassembled WGS sequence"/>
</dbReference>
<dbReference type="InterPro" id="IPR020904">
    <property type="entry name" value="Sc_DH/Rdtase_CS"/>
</dbReference>
<dbReference type="AlphaFoldDB" id="A0A1V6TIV0"/>